<accession>A0A9P7Q153</accession>
<reference evidence="1 2" key="1">
    <citation type="journal article" date="2020" name="bioRxiv">
        <title>Whole genome comparisons of ergot fungi reveals the divergence and evolution of species within the genus Claviceps are the result of varying mechanisms driving genome evolution and host range expansion.</title>
        <authorList>
            <person name="Wyka S.A."/>
            <person name="Mondo S.J."/>
            <person name="Liu M."/>
            <person name="Dettman J."/>
            <person name="Nalam V."/>
            <person name="Broders K.D."/>
        </authorList>
    </citation>
    <scope>NUCLEOTIDE SEQUENCE [LARGE SCALE GENOMIC DNA]</scope>
    <source>
        <strain evidence="1 2">LM576</strain>
    </source>
</reference>
<evidence type="ECO:0000313" key="2">
    <source>
        <dbReference type="Proteomes" id="UP000732380"/>
    </source>
</evidence>
<keyword evidence="2" id="KW-1185">Reference proteome</keyword>
<proteinExistence type="predicted"/>
<evidence type="ECO:0000313" key="1">
    <source>
        <dbReference type="EMBL" id="KAG6115400.1"/>
    </source>
</evidence>
<comment type="caution">
    <text evidence="1">The sequence shown here is derived from an EMBL/GenBank/DDBJ whole genome shotgun (WGS) entry which is preliminary data.</text>
</comment>
<sequence>MPRELNGLWTLTPERNVETVSPEATEERERVPKHLRADIDIIARLVHTDYERGSHVPRVQTAFGTEAAVNRRVFSVARRSPSAKTPTDLSAKPIATPTTCADFNHGPKYTLAQVFKRHYMGKSYWTCVLNGDSPACPNKEDHVRLCRLPGHPTC</sequence>
<name>A0A9P7Q153_9HYPO</name>
<dbReference type="EMBL" id="SRQM01000225">
    <property type="protein sequence ID" value="KAG6115400.1"/>
    <property type="molecule type" value="Genomic_DNA"/>
</dbReference>
<dbReference type="AlphaFoldDB" id="A0A9P7Q153"/>
<gene>
    <name evidence="1" type="ORF">E4U13_002787</name>
</gene>
<dbReference type="Proteomes" id="UP000732380">
    <property type="component" value="Unassembled WGS sequence"/>
</dbReference>
<protein>
    <submittedName>
        <fullName evidence="1">Uncharacterized protein</fullName>
    </submittedName>
</protein>
<organism evidence="1 2">
    <name type="scientific">Claviceps humidiphila</name>
    <dbReference type="NCBI Taxonomy" id="1294629"/>
    <lineage>
        <taxon>Eukaryota</taxon>
        <taxon>Fungi</taxon>
        <taxon>Dikarya</taxon>
        <taxon>Ascomycota</taxon>
        <taxon>Pezizomycotina</taxon>
        <taxon>Sordariomycetes</taxon>
        <taxon>Hypocreomycetidae</taxon>
        <taxon>Hypocreales</taxon>
        <taxon>Clavicipitaceae</taxon>
        <taxon>Claviceps</taxon>
    </lineage>
</organism>